<organism evidence="11 12">
    <name type="scientific">Bordetella genomosp. 4</name>
    <dbReference type="NCBI Taxonomy" id="463044"/>
    <lineage>
        <taxon>Bacteria</taxon>
        <taxon>Pseudomonadati</taxon>
        <taxon>Pseudomonadota</taxon>
        <taxon>Betaproteobacteria</taxon>
        <taxon>Burkholderiales</taxon>
        <taxon>Alcaligenaceae</taxon>
        <taxon>Bordetella</taxon>
    </lineage>
</organism>
<dbReference type="Pfam" id="PF04290">
    <property type="entry name" value="DctQ"/>
    <property type="match status" value="1"/>
</dbReference>
<evidence type="ECO:0000256" key="4">
    <source>
        <dbReference type="ARBA" id="ARBA00022519"/>
    </source>
</evidence>
<dbReference type="EMBL" id="NEVQ01000013">
    <property type="protein sequence ID" value="OZI56062.1"/>
    <property type="molecule type" value="Genomic_DNA"/>
</dbReference>
<feature type="transmembrane region" description="Helical" evidence="9">
    <location>
        <begin position="91"/>
        <end position="114"/>
    </location>
</feature>
<evidence type="ECO:0000256" key="2">
    <source>
        <dbReference type="ARBA" id="ARBA00022448"/>
    </source>
</evidence>
<evidence type="ECO:0000313" key="12">
    <source>
        <dbReference type="Proteomes" id="UP000216885"/>
    </source>
</evidence>
<dbReference type="Proteomes" id="UP000216885">
    <property type="component" value="Unassembled WGS sequence"/>
</dbReference>
<gene>
    <name evidence="11" type="ORF">CAL20_11465</name>
</gene>
<feature type="transmembrane region" description="Helical" evidence="9">
    <location>
        <begin position="134"/>
        <end position="158"/>
    </location>
</feature>
<accession>A0A261U3U3</accession>
<dbReference type="PANTHER" id="PTHR35011:SF4">
    <property type="entry name" value="SLL1102 PROTEIN"/>
    <property type="match status" value="1"/>
</dbReference>
<sequence length="183" mass="20543">MQALLRVSHVIDAMSTFVGRIVAWLILAMVLISTANAFGRKLFHTSSNAWLEIQWYMFGALFLLTAGYALLRNDHVRVDIIAQQFSRRAQVRMEIVGVLFFLLPGCGLIMWLAWPMFWESYVSGEMSSNSGGLIRWPAKLLVPLGFTLLIVAALSHLIKCVGFLKGLRGDPRERETNSAKEAD</sequence>
<comment type="caution">
    <text evidence="9">Lacks conserved residue(s) required for the propagation of feature annotation.</text>
</comment>
<reference evidence="11 12" key="1">
    <citation type="submission" date="2017-05" db="EMBL/GenBank/DDBJ databases">
        <title>Complete and WGS of Bordetella genogroups.</title>
        <authorList>
            <person name="Spilker T."/>
            <person name="LiPuma J."/>
        </authorList>
    </citation>
    <scope>NUCLEOTIDE SEQUENCE [LARGE SCALE GENOMIC DNA]</scope>
    <source>
        <strain evidence="11 12">AU9919</strain>
    </source>
</reference>
<name>A0A261U3U3_9BORD</name>
<feature type="transmembrane region" description="Helical" evidence="9">
    <location>
        <begin position="53"/>
        <end position="71"/>
    </location>
</feature>
<evidence type="ECO:0000256" key="6">
    <source>
        <dbReference type="ARBA" id="ARBA00022989"/>
    </source>
</evidence>
<evidence type="ECO:0000256" key="1">
    <source>
        <dbReference type="ARBA" id="ARBA00004429"/>
    </source>
</evidence>
<dbReference type="AlphaFoldDB" id="A0A261U3U3"/>
<comment type="function">
    <text evidence="9">Part of the tripartite ATP-independent periplasmic (TRAP) transport system.</text>
</comment>
<keyword evidence="6 9" id="KW-1133">Transmembrane helix</keyword>
<evidence type="ECO:0000256" key="9">
    <source>
        <dbReference type="RuleBase" id="RU369079"/>
    </source>
</evidence>
<evidence type="ECO:0000313" key="11">
    <source>
        <dbReference type="EMBL" id="OZI56062.1"/>
    </source>
</evidence>
<keyword evidence="4 9" id="KW-0997">Cell inner membrane</keyword>
<evidence type="ECO:0000256" key="8">
    <source>
        <dbReference type="ARBA" id="ARBA00038436"/>
    </source>
</evidence>
<comment type="subunit">
    <text evidence="9">The complex comprises the extracytoplasmic solute receptor protein and the two transmembrane proteins.</text>
</comment>
<protein>
    <recommendedName>
        <fullName evidence="9">TRAP transporter small permease protein</fullName>
    </recommendedName>
</protein>
<keyword evidence="7 9" id="KW-0472">Membrane</keyword>
<evidence type="ECO:0000256" key="3">
    <source>
        <dbReference type="ARBA" id="ARBA00022475"/>
    </source>
</evidence>
<dbReference type="InterPro" id="IPR055348">
    <property type="entry name" value="DctQ"/>
</dbReference>
<keyword evidence="5 9" id="KW-0812">Transmembrane</keyword>
<keyword evidence="3" id="KW-1003">Cell membrane</keyword>
<feature type="domain" description="Tripartite ATP-independent periplasmic transporters DctQ component" evidence="10">
    <location>
        <begin position="29"/>
        <end position="160"/>
    </location>
</feature>
<evidence type="ECO:0000256" key="5">
    <source>
        <dbReference type="ARBA" id="ARBA00022692"/>
    </source>
</evidence>
<evidence type="ECO:0000259" key="10">
    <source>
        <dbReference type="Pfam" id="PF04290"/>
    </source>
</evidence>
<proteinExistence type="inferred from homology"/>
<dbReference type="GO" id="GO:0022857">
    <property type="term" value="F:transmembrane transporter activity"/>
    <property type="evidence" value="ECO:0007669"/>
    <property type="project" value="UniProtKB-UniRule"/>
</dbReference>
<evidence type="ECO:0000256" key="7">
    <source>
        <dbReference type="ARBA" id="ARBA00023136"/>
    </source>
</evidence>
<comment type="similarity">
    <text evidence="8 9">Belongs to the TRAP transporter small permease family.</text>
</comment>
<comment type="subcellular location">
    <subcellularLocation>
        <location evidence="1 9">Cell inner membrane</location>
        <topology evidence="1 9">Multi-pass membrane protein</topology>
    </subcellularLocation>
</comment>
<keyword evidence="2 9" id="KW-0813">Transport</keyword>
<dbReference type="RefSeq" id="WP_094837928.1">
    <property type="nucleotide sequence ID" value="NZ_NEVQ01000013.1"/>
</dbReference>
<keyword evidence="12" id="KW-1185">Reference proteome</keyword>
<dbReference type="InterPro" id="IPR007387">
    <property type="entry name" value="TRAP_DctQ"/>
</dbReference>
<dbReference type="GO" id="GO:0005886">
    <property type="term" value="C:plasma membrane"/>
    <property type="evidence" value="ECO:0007669"/>
    <property type="project" value="UniProtKB-SubCell"/>
</dbReference>
<dbReference type="PANTHER" id="PTHR35011">
    <property type="entry name" value="2,3-DIKETO-L-GULONATE TRAP TRANSPORTER SMALL PERMEASE PROTEIN YIAM"/>
    <property type="match status" value="1"/>
</dbReference>
<comment type="caution">
    <text evidence="11">The sequence shown here is derived from an EMBL/GenBank/DDBJ whole genome shotgun (WGS) entry which is preliminary data.</text>
</comment>